<proteinExistence type="predicted"/>
<dbReference type="AlphaFoldDB" id="A0AAP0GKG7"/>
<dbReference type="EMBL" id="JBCNJP010000027">
    <property type="protein sequence ID" value="KAK9052726.1"/>
    <property type="molecule type" value="Genomic_DNA"/>
</dbReference>
<dbReference type="InterPro" id="IPR000225">
    <property type="entry name" value="Armadillo"/>
</dbReference>
<dbReference type="Pfam" id="PF25055">
    <property type="entry name" value="DUF7792"/>
    <property type="match status" value="1"/>
</dbReference>
<gene>
    <name evidence="4" type="ORF">SSX86_029356</name>
</gene>
<dbReference type="Gene3D" id="1.25.10.10">
    <property type="entry name" value="Leucine-rich Repeat Variant"/>
    <property type="match status" value="2"/>
</dbReference>
<protein>
    <recommendedName>
        <fullName evidence="3">DUF7792 domain-containing protein</fullName>
    </recommendedName>
</protein>
<dbReference type="Proteomes" id="UP001408789">
    <property type="component" value="Unassembled WGS sequence"/>
</dbReference>
<name>A0AAP0GKG7_9ASTR</name>
<dbReference type="Pfam" id="PF00514">
    <property type="entry name" value="Arm"/>
    <property type="match status" value="1"/>
</dbReference>
<evidence type="ECO:0000256" key="2">
    <source>
        <dbReference type="PROSITE-ProRule" id="PRU00259"/>
    </source>
</evidence>
<feature type="domain" description="DUF7792" evidence="3">
    <location>
        <begin position="20"/>
        <end position="136"/>
    </location>
</feature>
<dbReference type="InterPro" id="IPR056694">
    <property type="entry name" value="DUF7792"/>
</dbReference>
<dbReference type="SUPFAM" id="SSF48371">
    <property type="entry name" value="ARM repeat"/>
    <property type="match status" value="1"/>
</dbReference>
<organism evidence="4 5">
    <name type="scientific">Deinandra increscens subsp. villosa</name>
    <dbReference type="NCBI Taxonomy" id="3103831"/>
    <lineage>
        <taxon>Eukaryota</taxon>
        <taxon>Viridiplantae</taxon>
        <taxon>Streptophyta</taxon>
        <taxon>Embryophyta</taxon>
        <taxon>Tracheophyta</taxon>
        <taxon>Spermatophyta</taxon>
        <taxon>Magnoliopsida</taxon>
        <taxon>eudicotyledons</taxon>
        <taxon>Gunneridae</taxon>
        <taxon>Pentapetalae</taxon>
        <taxon>asterids</taxon>
        <taxon>campanulids</taxon>
        <taxon>Asterales</taxon>
        <taxon>Asteraceae</taxon>
        <taxon>Asteroideae</taxon>
        <taxon>Heliantheae alliance</taxon>
        <taxon>Madieae</taxon>
        <taxon>Madiinae</taxon>
        <taxon>Deinandra</taxon>
    </lineage>
</organism>
<evidence type="ECO:0000256" key="1">
    <source>
        <dbReference type="ARBA" id="ARBA00022737"/>
    </source>
</evidence>
<evidence type="ECO:0000313" key="4">
    <source>
        <dbReference type="EMBL" id="KAK9052726.1"/>
    </source>
</evidence>
<feature type="repeat" description="ARM" evidence="2">
    <location>
        <begin position="198"/>
        <end position="241"/>
    </location>
</feature>
<dbReference type="InterPro" id="IPR016024">
    <property type="entry name" value="ARM-type_fold"/>
</dbReference>
<dbReference type="PANTHER" id="PTHR46168:SF19">
    <property type="entry name" value="ARMADILLO-LIKE HELICAL PROTEIN"/>
    <property type="match status" value="1"/>
</dbReference>
<accession>A0AAP0GKG7</accession>
<dbReference type="PANTHER" id="PTHR46168">
    <property type="entry name" value="ARMADILLO REPEAT ONLY 4"/>
    <property type="match status" value="1"/>
</dbReference>
<keyword evidence="1" id="KW-0677">Repeat</keyword>
<reference evidence="4 5" key="1">
    <citation type="submission" date="2024-04" db="EMBL/GenBank/DDBJ databases">
        <title>The reference genome of an endangered Asteraceae, Deinandra increscens subsp. villosa, native to the Central Coast of California.</title>
        <authorList>
            <person name="Guilliams M."/>
            <person name="Hasenstab-Lehman K."/>
            <person name="Meyer R."/>
            <person name="Mcevoy S."/>
        </authorList>
    </citation>
    <scope>NUCLEOTIDE SEQUENCE [LARGE SCALE GENOMIC DNA]</scope>
    <source>
        <tissue evidence="4">Leaf</tissue>
    </source>
</reference>
<comment type="caution">
    <text evidence="4">The sequence shown here is derived from an EMBL/GenBank/DDBJ whole genome shotgun (WGS) entry which is preliminary data.</text>
</comment>
<sequence>MDPLIIFQSNDPQQQPPPIEQTLTIPLLLTDRIRHAVHESTFYKLECAHLGKQAHRLSRLLRFLAVSTPPYERPVRRICTDVTRNLNRTLTLVQKCHNRGMIILRFIGVIGAADFQKVFNLLEASIDAVNWLLDLFDGHEESRGTGSIASIDPSLARVWCCIASLHRRSLSLKVEAAQELSTLARYSDRNKKMIVEEGGITPLLKLLRDDLSPETQIAGATALFHIANDQDMARSIFDEHGVPILVRAFRKSSILVKIEVAKLIARMADHDSVSQKGFLRENVIETLVSGLSSNVSNKKTSKLILELHTSCSRALWMAARGNVANCWRITQTRGLLYLAKLMEQENRDLQINCLLIVVEITCAAENNQEMRRLVFKTNSPAAKAIVDQLLRLINLNQSDNDHLIKILAIRAIGHLARTFSARETQMIISPLVNQLCHKHPDVAIESIIALEKFVCPENYLGSENSKTIIEVEGIHPVIRMLMGDEMAQYHALILLCYIAMQVGNNEEFQESRILTALKTVDKSITCKHTELRDLVGHAIDHVLI</sequence>
<dbReference type="PROSITE" id="PS50176">
    <property type="entry name" value="ARM_REPEAT"/>
    <property type="match status" value="1"/>
</dbReference>
<dbReference type="SMART" id="SM00185">
    <property type="entry name" value="ARM"/>
    <property type="match status" value="4"/>
</dbReference>
<keyword evidence="5" id="KW-1185">Reference proteome</keyword>
<dbReference type="InterPro" id="IPR011989">
    <property type="entry name" value="ARM-like"/>
</dbReference>
<evidence type="ECO:0000313" key="5">
    <source>
        <dbReference type="Proteomes" id="UP001408789"/>
    </source>
</evidence>
<evidence type="ECO:0000259" key="3">
    <source>
        <dbReference type="Pfam" id="PF25055"/>
    </source>
</evidence>